<sequence length="347" mass="40481">MKKADYVPLVGILASKGGKNHIFRGNATVFKNIQSELSKFGGLSFVFTTDDVEENGVTGYVYFFEGKKWGKISFPIPDIIYNKISSRSEEISDEVVALKKLYEQQRKPFFNYGFFNKWETYFALSQDREMQSYIPKTWLHTDIVHISDLLNSHYSLYAKPQDGHKGSGIYQLSRKEDHYTVQSNTTTFTYNEENFRTWVSSHLHKEKYLLQEEIMTDKIEDCKYDLRVICLYRDNEYKPVGIGVRKASKNSIITHVPNGGEIIPFEKVRERCSIKQINWLANKVGTLITKEFGFVGEFSLDIGLTPEGWPYLFEVNSKPMIFDEQEIQKQRITELVQLFIELEKYHK</sequence>
<dbReference type="InterPro" id="IPR026838">
    <property type="entry name" value="YheC/D"/>
</dbReference>
<dbReference type="Pfam" id="PF14398">
    <property type="entry name" value="ATPgrasp_YheCD"/>
    <property type="match status" value="1"/>
</dbReference>
<reference evidence="2" key="1">
    <citation type="journal article" date="2019" name="Int. J. Syst. Evol. Microbiol.">
        <title>The Global Catalogue of Microorganisms (GCM) 10K type strain sequencing project: providing services to taxonomists for standard genome sequencing and annotation.</title>
        <authorList>
            <consortium name="The Broad Institute Genomics Platform"/>
            <consortium name="The Broad Institute Genome Sequencing Center for Infectious Disease"/>
            <person name="Wu L."/>
            <person name="Ma J."/>
        </authorList>
    </citation>
    <scope>NUCLEOTIDE SEQUENCE [LARGE SCALE GENOMIC DNA]</scope>
    <source>
        <strain evidence="2">CGMCC 1.15474</strain>
    </source>
</reference>
<name>A0ABW5C1A1_9BACI</name>
<protein>
    <submittedName>
        <fullName evidence="1">YheC/YheD family protein</fullName>
    </submittedName>
</protein>
<evidence type="ECO:0000313" key="2">
    <source>
        <dbReference type="Proteomes" id="UP001597318"/>
    </source>
</evidence>
<accession>A0ABW5C1A1</accession>
<comment type="caution">
    <text evidence="1">The sequence shown here is derived from an EMBL/GenBank/DDBJ whole genome shotgun (WGS) entry which is preliminary data.</text>
</comment>
<gene>
    <name evidence="1" type="ORF">ACFSKK_21315</name>
</gene>
<dbReference type="Proteomes" id="UP001597318">
    <property type="component" value="Unassembled WGS sequence"/>
</dbReference>
<keyword evidence="2" id="KW-1185">Reference proteome</keyword>
<evidence type="ECO:0000313" key="1">
    <source>
        <dbReference type="EMBL" id="MFD2216217.1"/>
    </source>
</evidence>
<organism evidence="1 2">
    <name type="scientific">Metabacillus endolithicus</name>
    <dbReference type="NCBI Taxonomy" id="1535204"/>
    <lineage>
        <taxon>Bacteria</taxon>
        <taxon>Bacillati</taxon>
        <taxon>Bacillota</taxon>
        <taxon>Bacilli</taxon>
        <taxon>Bacillales</taxon>
        <taxon>Bacillaceae</taxon>
        <taxon>Metabacillus</taxon>
    </lineage>
</organism>
<dbReference type="RefSeq" id="WP_379053129.1">
    <property type="nucleotide sequence ID" value="NZ_JBHUIK010000006.1"/>
</dbReference>
<dbReference type="Gene3D" id="3.30.470.20">
    <property type="entry name" value="ATP-grasp fold, B domain"/>
    <property type="match status" value="1"/>
</dbReference>
<dbReference type="SUPFAM" id="SSF56059">
    <property type="entry name" value="Glutathione synthetase ATP-binding domain-like"/>
    <property type="match status" value="1"/>
</dbReference>
<proteinExistence type="predicted"/>
<dbReference type="EMBL" id="JBHUIK010000006">
    <property type="protein sequence ID" value="MFD2216217.1"/>
    <property type="molecule type" value="Genomic_DNA"/>
</dbReference>